<feature type="non-terminal residue" evidence="1">
    <location>
        <position position="60"/>
    </location>
</feature>
<accession>A0A7Y9ARJ1</accession>
<evidence type="ECO:0000313" key="2">
    <source>
        <dbReference type="Proteomes" id="UP000521922"/>
    </source>
</evidence>
<dbReference type="EMBL" id="JACCBB010000001">
    <property type="protein sequence ID" value="NYD20461.1"/>
    <property type="molecule type" value="Genomic_DNA"/>
</dbReference>
<dbReference type="Gene3D" id="3.90.180.10">
    <property type="entry name" value="Medium-chain alcohol dehydrogenases, catalytic domain"/>
    <property type="match status" value="1"/>
</dbReference>
<dbReference type="SUPFAM" id="SSF50129">
    <property type="entry name" value="GroES-like"/>
    <property type="match status" value="1"/>
</dbReference>
<dbReference type="Proteomes" id="UP000521922">
    <property type="component" value="Unassembled WGS sequence"/>
</dbReference>
<name>A0A7Y9ARJ1_9ACTN</name>
<dbReference type="InterPro" id="IPR011032">
    <property type="entry name" value="GroES-like_sf"/>
</dbReference>
<reference evidence="1 2" key="1">
    <citation type="submission" date="2020-07" db="EMBL/GenBank/DDBJ databases">
        <title>Sequencing the genomes of 1000 actinobacteria strains.</title>
        <authorList>
            <person name="Klenk H.-P."/>
        </authorList>
    </citation>
    <scope>NUCLEOTIDE SEQUENCE [LARGE SCALE GENOMIC DNA]</scope>
    <source>
        <strain evidence="1 2">DSM 7487</strain>
    </source>
</reference>
<evidence type="ECO:0000313" key="1">
    <source>
        <dbReference type="EMBL" id="NYD20461.1"/>
    </source>
</evidence>
<sequence>MKAVRYHDFGGPEVLRCEDVERPTPGAGQVRIQVTATSFNGIDAALRAGRLQGSLPLRLP</sequence>
<comment type="caution">
    <text evidence="1">The sequence shown here is derived from an EMBL/GenBank/DDBJ whole genome shotgun (WGS) entry which is preliminary data.</text>
</comment>
<keyword evidence="2" id="KW-1185">Reference proteome</keyword>
<protein>
    <submittedName>
        <fullName evidence="1">NADPH:quinone reductase-like Zn-dependent oxidoreductase</fullName>
    </submittedName>
</protein>
<dbReference type="AlphaFoldDB" id="A0A7Y9ARJ1"/>
<proteinExistence type="predicted"/>
<organism evidence="1 2">
    <name type="scientific">Kineococcus aurantiacus</name>
    <dbReference type="NCBI Taxonomy" id="37633"/>
    <lineage>
        <taxon>Bacteria</taxon>
        <taxon>Bacillati</taxon>
        <taxon>Actinomycetota</taxon>
        <taxon>Actinomycetes</taxon>
        <taxon>Kineosporiales</taxon>
        <taxon>Kineosporiaceae</taxon>
        <taxon>Kineococcus</taxon>
    </lineage>
</organism>
<gene>
    <name evidence="1" type="ORF">BJ968_000001</name>
</gene>